<sequence>MSGLAALTDATIERRVDFVLPRGQAVTPAARTLQTELAEAVAG</sequence>
<comment type="caution">
    <text evidence="1">The sequence shown here is derived from an EMBL/GenBank/DDBJ whole genome shotgun (WGS) entry which is preliminary data.</text>
</comment>
<reference evidence="2" key="1">
    <citation type="journal article" date="2019" name="Int. J. Syst. Evol. Microbiol.">
        <title>The Global Catalogue of Microorganisms (GCM) 10K type strain sequencing project: providing services to taxonomists for standard genome sequencing and annotation.</title>
        <authorList>
            <consortium name="The Broad Institute Genomics Platform"/>
            <consortium name="The Broad Institute Genome Sequencing Center for Infectious Disease"/>
            <person name="Wu L."/>
            <person name="Ma J."/>
        </authorList>
    </citation>
    <scope>NUCLEOTIDE SEQUENCE [LARGE SCALE GENOMIC DNA]</scope>
    <source>
        <strain evidence="2">CGMCC 4.7638</strain>
    </source>
</reference>
<evidence type="ECO:0008006" key="3">
    <source>
        <dbReference type="Google" id="ProtNLM"/>
    </source>
</evidence>
<keyword evidence="2" id="KW-1185">Reference proteome</keyword>
<dbReference type="EMBL" id="JBHUKQ010000025">
    <property type="protein sequence ID" value="MFD2487114.1"/>
    <property type="molecule type" value="Genomic_DNA"/>
</dbReference>
<protein>
    <recommendedName>
        <fullName evidence="3">LysR family transcriptional regulator</fullName>
    </recommendedName>
</protein>
<organism evidence="1 2">
    <name type="scientific">Amycolatopsis albidoflavus</name>
    <dbReference type="NCBI Taxonomy" id="102226"/>
    <lineage>
        <taxon>Bacteria</taxon>
        <taxon>Bacillati</taxon>
        <taxon>Actinomycetota</taxon>
        <taxon>Actinomycetes</taxon>
        <taxon>Pseudonocardiales</taxon>
        <taxon>Pseudonocardiaceae</taxon>
        <taxon>Amycolatopsis</taxon>
    </lineage>
</organism>
<evidence type="ECO:0000313" key="2">
    <source>
        <dbReference type="Proteomes" id="UP001597542"/>
    </source>
</evidence>
<accession>A0ABW5ICH4</accession>
<proteinExistence type="predicted"/>
<dbReference type="Proteomes" id="UP001597542">
    <property type="component" value="Unassembled WGS sequence"/>
</dbReference>
<dbReference type="RefSeq" id="WP_344269102.1">
    <property type="nucleotide sequence ID" value="NZ_BAAAHV010000006.1"/>
</dbReference>
<name>A0ABW5ICH4_9PSEU</name>
<evidence type="ECO:0000313" key="1">
    <source>
        <dbReference type="EMBL" id="MFD2487114.1"/>
    </source>
</evidence>
<gene>
    <name evidence="1" type="ORF">ACFSUT_43045</name>
</gene>